<reference evidence="1 2" key="1">
    <citation type="journal article" date="2010" name="Nature">
        <title>Comparative genomics reveals mobile pathogenicity chromosomes in Fusarium.</title>
        <authorList>
            <person name="Ma L.J."/>
            <person name="van der Does H.C."/>
            <person name="Borkovich K.A."/>
            <person name="Coleman J.J."/>
            <person name="Daboussi M.J."/>
            <person name="Di Pietro A."/>
            <person name="Dufresne M."/>
            <person name="Freitag M."/>
            <person name="Grabherr M."/>
            <person name="Henrissat B."/>
            <person name="Houterman P.M."/>
            <person name="Kang S."/>
            <person name="Shim W.B."/>
            <person name="Woloshuk C."/>
            <person name="Xie X."/>
            <person name="Xu J.R."/>
            <person name="Antoniw J."/>
            <person name="Baker S.E."/>
            <person name="Bluhm B.H."/>
            <person name="Breakspear A."/>
            <person name="Brown D.W."/>
            <person name="Butchko R.A."/>
            <person name="Chapman S."/>
            <person name="Coulson R."/>
            <person name="Coutinho P.M."/>
            <person name="Danchin E.G."/>
            <person name="Diener A."/>
            <person name="Gale L.R."/>
            <person name="Gardiner D.M."/>
            <person name="Goff S."/>
            <person name="Hammond-Kosack K.E."/>
            <person name="Hilburn K."/>
            <person name="Hua-Van A."/>
            <person name="Jonkers W."/>
            <person name="Kazan K."/>
            <person name="Kodira C.D."/>
            <person name="Koehrsen M."/>
            <person name="Kumar L."/>
            <person name="Lee Y.H."/>
            <person name="Li L."/>
            <person name="Manners J.M."/>
            <person name="Miranda-Saavedra D."/>
            <person name="Mukherjee M."/>
            <person name="Park G."/>
            <person name="Park J."/>
            <person name="Park S.Y."/>
            <person name="Proctor R.H."/>
            <person name="Regev A."/>
            <person name="Ruiz-Roldan M.C."/>
            <person name="Sain D."/>
            <person name="Sakthikumar S."/>
            <person name="Sykes S."/>
            <person name="Schwartz D.C."/>
            <person name="Turgeon B.G."/>
            <person name="Wapinski I."/>
            <person name="Yoder O."/>
            <person name="Young S."/>
            <person name="Zeng Q."/>
            <person name="Zhou S."/>
            <person name="Galagan J."/>
            <person name="Cuomo C.A."/>
            <person name="Kistler H.C."/>
            <person name="Rep M."/>
        </authorList>
    </citation>
    <scope>NUCLEOTIDE SEQUENCE [LARGE SCALE GENOMIC DNA]</scope>
    <source>
        <strain evidence="2">M3125 / FGSC 7600</strain>
    </source>
</reference>
<dbReference type="GeneID" id="30061158"/>
<dbReference type="EMBL" id="CM000582">
    <property type="protein sequence ID" value="EWG40681.1"/>
    <property type="molecule type" value="Genomic_DNA"/>
</dbReference>
<protein>
    <submittedName>
        <fullName evidence="1">Uncharacterized protein</fullName>
    </submittedName>
</protein>
<keyword evidence="2" id="KW-1185">Reference proteome</keyword>
<dbReference type="Proteomes" id="UP000009096">
    <property type="component" value="Chromosome 5"/>
</dbReference>
<accession>W7LQ67</accession>
<organism evidence="1 2">
    <name type="scientific">Gibberella moniliformis (strain M3125 / FGSC 7600)</name>
    <name type="common">Maize ear and stalk rot fungus</name>
    <name type="synonym">Fusarium verticillioides</name>
    <dbReference type="NCBI Taxonomy" id="334819"/>
    <lineage>
        <taxon>Eukaryota</taxon>
        <taxon>Fungi</taxon>
        <taxon>Dikarya</taxon>
        <taxon>Ascomycota</taxon>
        <taxon>Pezizomycotina</taxon>
        <taxon>Sordariomycetes</taxon>
        <taxon>Hypocreomycetidae</taxon>
        <taxon>Hypocreales</taxon>
        <taxon>Nectriaceae</taxon>
        <taxon>Fusarium</taxon>
        <taxon>Fusarium fujikuroi species complex</taxon>
    </lineage>
</organism>
<evidence type="ECO:0000313" key="2">
    <source>
        <dbReference type="Proteomes" id="UP000009096"/>
    </source>
</evidence>
<name>W7LQ67_GIBM7</name>
<dbReference type="EMBL" id="DS022244">
    <property type="protein sequence ID" value="EWG40681.1"/>
    <property type="molecule type" value="Genomic_DNA"/>
</dbReference>
<evidence type="ECO:0000313" key="1">
    <source>
        <dbReference type="EMBL" id="EWG40681.1"/>
    </source>
</evidence>
<dbReference type="AlphaFoldDB" id="W7LQ67"/>
<dbReference type="RefSeq" id="XP_018746872.1">
    <property type="nucleotide sequence ID" value="XM_018890544.1"/>
</dbReference>
<proteinExistence type="predicted"/>
<sequence length="120" mass="13871">MMLVKQPKLKPSTARFVFIHDISGGTTEELQKTQLYAQELLLRSLPHMQKLNERAHRQGNISLKGFCRLTFFVRKTTPSRCNFATSHWYRASHSMFGEAQLCSSARGLFLAMRHQQWIGC</sequence>
<dbReference type="KEGG" id="fvr:FVEG_02987"/>
<gene>
    <name evidence="1" type="ORF">FVEG_02987</name>
</gene>
<dbReference type="VEuPathDB" id="FungiDB:FVEG_02987"/>